<organism evidence="8 9">
    <name type="scientific">Candidatus Fervidibacter sacchari</name>
    <dbReference type="NCBI Taxonomy" id="1448929"/>
    <lineage>
        <taxon>Bacteria</taxon>
        <taxon>Candidatus Fervidibacterota</taxon>
        <taxon>Candidatus Fervidibacter</taxon>
    </lineage>
</organism>
<keyword evidence="9" id="KW-1185">Reference proteome</keyword>
<keyword evidence="2" id="KW-1003">Cell membrane</keyword>
<evidence type="ECO:0000313" key="8">
    <source>
        <dbReference type="EMBL" id="MCS3919128.1"/>
    </source>
</evidence>
<protein>
    <recommendedName>
        <fullName evidence="7">PDGLE domain-containing protein</fullName>
    </recommendedName>
</protein>
<dbReference type="Pfam" id="PF13190">
    <property type="entry name" value="PDGLE"/>
    <property type="match status" value="1"/>
</dbReference>
<keyword evidence="3 6" id="KW-0812">Transmembrane</keyword>
<feature type="domain" description="PDGLE" evidence="7">
    <location>
        <begin position="7"/>
        <end position="91"/>
    </location>
</feature>
<dbReference type="InterPro" id="IPR025937">
    <property type="entry name" value="PDGLE_dom"/>
</dbReference>
<evidence type="ECO:0000256" key="6">
    <source>
        <dbReference type="SAM" id="Phobius"/>
    </source>
</evidence>
<evidence type="ECO:0000256" key="3">
    <source>
        <dbReference type="ARBA" id="ARBA00022692"/>
    </source>
</evidence>
<evidence type="ECO:0000256" key="5">
    <source>
        <dbReference type="ARBA" id="ARBA00023136"/>
    </source>
</evidence>
<keyword evidence="4 6" id="KW-1133">Transmembrane helix</keyword>
<dbReference type="RefSeq" id="WP_259095290.1">
    <property type="nucleotide sequence ID" value="NZ_CP130454.1"/>
</dbReference>
<comment type="caution">
    <text evidence="8">The sequence shown here is derived from an EMBL/GenBank/DDBJ whole genome shotgun (WGS) entry which is preliminary data.</text>
</comment>
<gene>
    <name evidence="8" type="ORF">M2350_001528</name>
</gene>
<evidence type="ECO:0000256" key="1">
    <source>
        <dbReference type="ARBA" id="ARBA00004236"/>
    </source>
</evidence>
<dbReference type="EMBL" id="JANUCP010000002">
    <property type="protein sequence ID" value="MCS3919128.1"/>
    <property type="molecule type" value="Genomic_DNA"/>
</dbReference>
<reference evidence="8 9" key="1">
    <citation type="submission" date="2022-08" db="EMBL/GenBank/DDBJ databases">
        <title>Bacterial and archaeal communities from various locations to study Microbial Dark Matter (Phase II).</title>
        <authorList>
            <person name="Stepanauskas R."/>
        </authorList>
    </citation>
    <scope>NUCLEOTIDE SEQUENCE [LARGE SCALE GENOMIC DNA]</scope>
    <source>
        <strain evidence="8 9">PD1</strain>
    </source>
</reference>
<accession>A0ABT2EME5</accession>
<feature type="transmembrane region" description="Helical" evidence="6">
    <location>
        <begin position="64"/>
        <end position="85"/>
    </location>
</feature>
<evidence type="ECO:0000256" key="2">
    <source>
        <dbReference type="ARBA" id="ARBA00022475"/>
    </source>
</evidence>
<keyword evidence="5 6" id="KW-0472">Membrane</keyword>
<comment type="subcellular location">
    <subcellularLocation>
        <location evidence="1">Cell membrane</location>
    </subcellularLocation>
</comment>
<evidence type="ECO:0000259" key="7">
    <source>
        <dbReference type="Pfam" id="PF13190"/>
    </source>
</evidence>
<name>A0ABT2EME5_9BACT</name>
<proteinExistence type="predicted"/>
<sequence length="95" mass="10522">MLSRYRWALVLIAIAALTIALLPFASELPDGLERVAEMFSFAERERTLYTAPMRDYSLPWLSGFGGQALAALVGIFVVSALTFLLGKSIKRVKRS</sequence>
<evidence type="ECO:0000256" key="4">
    <source>
        <dbReference type="ARBA" id="ARBA00022989"/>
    </source>
</evidence>
<dbReference type="Proteomes" id="UP001204798">
    <property type="component" value="Unassembled WGS sequence"/>
</dbReference>
<evidence type="ECO:0000313" key="9">
    <source>
        <dbReference type="Proteomes" id="UP001204798"/>
    </source>
</evidence>